<dbReference type="CDD" id="cd04623">
    <property type="entry name" value="CBS_pair_bac_euk"/>
    <property type="match status" value="1"/>
</dbReference>
<dbReference type="OrthoDB" id="9807125at2"/>
<name>A0A552UGH7_9SPHN</name>
<dbReference type="PANTHER" id="PTHR43080:SF2">
    <property type="entry name" value="CBS DOMAIN-CONTAINING PROTEIN"/>
    <property type="match status" value="1"/>
</dbReference>
<keyword evidence="1 2" id="KW-0129">CBS domain</keyword>
<dbReference type="InterPro" id="IPR044725">
    <property type="entry name" value="CBSX3_CBS_dom"/>
</dbReference>
<protein>
    <submittedName>
        <fullName evidence="4">CBS domain-containing protein</fullName>
    </submittedName>
</protein>
<dbReference type="InterPro" id="IPR000644">
    <property type="entry name" value="CBS_dom"/>
</dbReference>
<dbReference type="EMBL" id="VJWA01000001">
    <property type="protein sequence ID" value="TRW17301.1"/>
    <property type="molecule type" value="Genomic_DNA"/>
</dbReference>
<dbReference type="Gene3D" id="3.10.580.10">
    <property type="entry name" value="CBS-domain"/>
    <property type="match status" value="1"/>
</dbReference>
<dbReference type="PROSITE" id="PS51371">
    <property type="entry name" value="CBS"/>
    <property type="match status" value="2"/>
</dbReference>
<feature type="domain" description="CBS" evidence="3">
    <location>
        <begin position="89"/>
        <end position="145"/>
    </location>
</feature>
<dbReference type="SMART" id="SM00116">
    <property type="entry name" value="CBS"/>
    <property type="match status" value="2"/>
</dbReference>
<accession>A0A552UGH7</accession>
<evidence type="ECO:0000259" key="3">
    <source>
        <dbReference type="PROSITE" id="PS51371"/>
    </source>
</evidence>
<comment type="caution">
    <text evidence="4">The sequence shown here is derived from an EMBL/GenBank/DDBJ whole genome shotgun (WGS) entry which is preliminary data.</text>
</comment>
<dbReference type="PANTHER" id="PTHR43080">
    <property type="entry name" value="CBS DOMAIN-CONTAINING PROTEIN CBSX3, MITOCHONDRIAL"/>
    <property type="match status" value="1"/>
</dbReference>
<dbReference type="InterPro" id="IPR046342">
    <property type="entry name" value="CBS_dom_sf"/>
</dbReference>
<feature type="domain" description="CBS" evidence="3">
    <location>
        <begin position="25"/>
        <end position="83"/>
    </location>
</feature>
<evidence type="ECO:0000256" key="1">
    <source>
        <dbReference type="ARBA" id="ARBA00023122"/>
    </source>
</evidence>
<evidence type="ECO:0000313" key="4">
    <source>
        <dbReference type="EMBL" id="TRW17301.1"/>
    </source>
</evidence>
<sequence length="156" mass="16770">MLRRYGCERTAWGDASVSIGSILTGKKPLVSVTKATTVREIARLLYENRIGAVLVIEEGAILGIVSERDIVAGLHTHESVLDCTAGQVMTSPVITAPPDQDIADSMGVMTDRRVRHLPVVAEGRCVGLVSIGDLVKRRIDDAEAEATALKDYIQTS</sequence>
<dbReference type="Proteomes" id="UP000317894">
    <property type="component" value="Unassembled WGS sequence"/>
</dbReference>
<gene>
    <name evidence="4" type="ORF">FMM06_03715</name>
</gene>
<evidence type="ECO:0000256" key="2">
    <source>
        <dbReference type="PROSITE-ProRule" id="PRU00703"/>
    </source>
</evidence>
<evidence type="ECO:0000313" key="5">
    <source>
        <dbReference type="Proteomes" id="UP000317894"/>
    </source>
</evidence>
<reference evidence="4 5" key="1">
    <citation type="submission" date="2019-07" db="EMBL/GenBank/DDBJ databases">
        <title>Novel species isolated from glacier.</title>
        <authorList>
            <person name="Liu Q."/>
            <person name="Xin Y.-H."/>
        </authorList>
    </citation>
    <scope>NUCLEOTIDE SEQUENCE [LARGE SCALE GENOMIC DNA]</scope>
    <source>
        <strain evidence="4 5">LB1R16</strain>
    </source>
</reference>
<dbReference type="AlphaFoldDB" id="A0A552UGH7"/>
<dbReference type="SUPFAM" id="SSF54631">
    <property type="entry name" value="CBS-domain pair"/>
    <property type="match status" value="1"/>
</dbReference>
<dbReference type="InterPro" id="IPR051257">
    <property type="entry name" value="Diverse_CBS-Domain"/>
</dbReference>
<organism evidence="4 5">
    <name type="scientific">Glacieibacterium frigidum</name>
    <dbReference type="NCBI Taxonomy" id="2593303"/>
    <lineage>
        <taxon>Bacteria</taxon>
        <taxon>Pseudomonadati</taxon>
        <taxon>Pseudomonadota</taxon>
        <taxon>Alphaproteobacteria</taxon>
        <taxon>Sphingomonadales</taxon>
        <taxon>Sphingosinicellaceae</taxon>
        <taxon>Glacieibacterium</taxon>
    </lineage>
</organism>
<dbReference type="Pfam" id="PF00571">
    <property type="entry name" value="CBS"/>
    <property type="match status" value="2"/>
</dbReference>
<keyword evidence="5" id="KW-1185">Reference proteome</keyword>
<proteinExistence type="predicted"/>